<dbReference type="EMBL" id="SGPM01000131">
    <property type="protein sequence ID" value="THH29279.1"/>
    <property type="molecule type" value="Genomic_DNA"/>
</dbReference>
<evidence type="ECO:0000256" key="1">
    <source>
        <dbReference type="SAM" id="MobiDB-lite"/>
    </source>
</evidence>
<comment type="caution">
    <text evidence="2">The sequence shown here is derived from an EMBL/GenBank/DDBJ whole genome shotgun (WGS) entry which is preliminary data.</text>
</comment>
<proteinExistence type="predicted"/>
<organism evidence="2 3">
    <name type="scientific">Antrodiella citrinella</name>
    <dbReference type="NCBI Taxonomy" id="2447956"/>
    <lineage>
        <taxon>Eukaryota</taxon>
        <taxon>Fungi</taxon>
        <taxon>Dikarya</taxon>
        <taxon>Basidiomycota</taxon>
        <taxon>Agaricomycotina</taxon>
        <taxon>Agaricomycetes</taxon>
        <taxon>Polyporales</taxon>
        <taxon>Steccherinaceae</taxon>
        <taxon>Antrodiella</taxon>
    </lineage>
</organism>
<name>A0A4S4MT14_9APHY</name>
<evidence type="ECO:0000313" key="3">
    <source>
        <dbReference type="Proteomes" id="UP000308730"/>
    </source>
</evidence>
<dbReference type="Proteomes" id="UP000308730">
    <property type="component" value="Unassembled WGS sequence"/>
</dbReference>
<protein>
    <submittedName>
        <fullName evidence="2">Uncharacterized protein</fullName>
    </submittedName>
</protein>
<accession>A0A4S4MT14</accession>
<reference evidence="2 3" key="1">
    <citation type="submission" date="2019-02" db="EMBL/GenBank/DDBJ databases">
        <title>Genome sequencing of the rare red list fungi Antrodiella citrinella (Flaviporus citrinellus).</title>
        <authorList>
            <person name="Buettner E."/>
            <person name="Kellner H."/>
        </authorList>
    </citation>
    <scope>NUCLEOTIDE SEQUENCE [LARGE SCALE GENOMIC DNA]</scope>
    <source>
        <strain evidence="2 3">DSM 108506</strain>
    </source>
</reference>
<dbReference type="AlphaFoldDB" id="A0A4S4MT14"/>
<sequence>MGDDGTDGSIRISNNIDGLTDTNYAKPADDLDGNIPGGGGLKTEKSA</sequence>
<evidence type="ECO:0000313" key="2">
    <source>
        <dbReference type="EMBL" id="THH29279.1"/>
    </source>
</evidence>
<gene>
    <name evidence="2" type="ORF">EUX98_g4913</name>
</gene>
<feature type="region of interest" description="Disordered" evidence="1">
    <location>
        <begin position="1"/>
        <end position="47"/>
    </location>
</feature>
<keyword evidence="3" id="KW-1185">Reference proteome</keyword>
<feature type="compositionally biased region" description="Polar residues" evidence="1">
    <location>
        <begin position="11"/>
        <end position="23"/>
    </location>
</feature>